<dbReference type="CDD" id="cd16649">
    <property type="entry name" value="mRING-HC-C3HC5_CGRF1-like"/>
    <property type="match status" value="1"/>
</dbReference>
<organism evidence="7 8">
    <name type="scientific">Brassica cretica</name>
    <name type="common">Mustard</name>
    <dbReference type="NCBI Taxonomy" id="69181"/>
    <lineage>
        <taxon>Eukaryota</taxon>
        <taxon>Viridiplantae</taxon>
        <taxon>Streptophyta</taxon>
        <taxon>Embryophyta</taxon>
        <taxon>Tracheophyta</taxon>
        <taxon>Spermatophyta</taxon>
        <taxon>Magnoliopsida</taxon>
        <taxon>eudicotyledons</taxon>
        <taxon>Gunneridae</taxon>
        <taxon>Pentapetalae</taxon>
        <taxon>rosids</taxon>
        <taxon>malvids</taxon>
        <taxon>Brassicales</taxon>
        <taxon>Brassicaceae</taxon>
        <taxon>Brassiceae</taxon>
        <taxon>Brassica</taxon>
    </lineage>
</organism>
<dbReference type="Pfam" id="PF13920">
    <property type="entry name" value="zf-C3HC4_3"/>
    <property type="match status" value="1"/>
</dbReference>
<evidence type="ECO:0000256" key="4">
    <source>
        <dbReference type="PROSITE-ProRule" id="PRU00175"/>
    </source>
</evidence>
<dbReference type="Proteomes" id="UP000712600">
    <property type="component" value="Unassembled WGS sequence"/>
</dbReference>
<accession>A0A8S9MY35</accession>
<dbReference type="PANTHER" id="PTHR42647">
    <property type="entry name" value="SBP (S-RIBONUCLEASE BINDING PROTEIN) FAMILY PROTEIN"/>
    <property type="match status" value="1"/>
</dbReference>
<evidence type="ECO:0000256" key="3">
    <source>
        <dbReference type="ARBA" id="ARBA00022833"/>
    </source>
</evidence>
<sequence>MAVRTHHPSRFLFVNNNGQEDNNCSLQPQDTHFTLIKAGVVDPRKRSRDVSSVGFIQFSSVAAPMNPPPPKPPQVIDMSELLRSHNQKTLNVVSPGLRLPHEQSQNQEQLLSPSSMLPGDLAGESKRQRDELDSFIQTQAHIQKVIASQATAEKQSTIGGETEEAEDAESVFVDPERIELIGPCCSICRRNSATVMALPCRHLVLCNGCDGGGDVRVCPICLAVKNFGVEVL</sequence>
<dbReference type="PIRSF" id="PIRSF036836">
    <property type="entry name" value="RNase_bind_SBP1"/>
    <property type="match status" value="1"/>
</dbReference>
<dbReference type="EMBL" id="QGKX02002183">
    <property type="protein sequence ID" value="KAF3487823.1"/>
    <property type="molecule type" value="Genomic_DNA"/>
</dbReference>
<evidence type="ECO:0000256" key="5">
    <source>
        <dbReference type="SAM" id="MobiDB-lite"/>
    </source>
</evidence>
<dbReference type="PROSITE" id="PS50089">
    <property type="entry name" value="ZF_RING_2"/>
    <property type="match status" value="1"/>
</dbReference>
<keyword evidence="3" id="KW-0862">Zinc</keyword>
<dbReference type="InterPro" id="IPR001841">
    <property type="entry name" value="Znf_RING"/>
</dbReference>
<evidence type="ECO:0000313" key="7">
    <source>
        <dbReference type="EMBL" id="KAF3487823.1"/>
    </source>
</evidence>
<keyword evidence="1" id="KW-0479">Metal-binding</keyword>
<feature type="compositionally biased region" description="Polar residues" evidence="5">
    <location>
        <begin position="102"/>
        <end position="115"/>
    </location>
</feature>
<evidence type="ECO:0000256" key="2">
    <source>
        <dbReference type="ARBA" id="ARBA00022771"/>
    </source>
</evidence>
<evidence type="ECO:0000256" key="1">
    <source>
        <dbReference type="ARBA" id="ARBA00022723"/>
    </source>
</evidence>
<keyword evidence="2 4" id="KW-0863">Zinc-finger</keyword>
<dbReference type="AlphaFoldDB" id="A0A8S9MY35"/>
<name>A0A8S9MY35_BRACR</name>
<gene>
    <name evidence="7" type="ORF">F2Q69_00056889</name>
</gene>
<dbReference type="Gene3D" id="3.30.40.10">
    <property type="entry name" value="Zinc/RING finger domain, C3HC4 (zinc finger)"/>
    <property type="match status" value="1"/>
</dbReference>
<dbReference type="PANTHER" id="PTHR42647:SF18">
    <property type="entry name" value="SBP (S-RIBONUCLEASE BINDING PROTEIN) FAMILY PROTEIN"/>
    <property type="match status" value="1"/>
</dbReference>
<evidence type="ECO:0000259" key="6">
    <source>
        <dbReference type="PROSITE" id="PS50089"/>
    </source>
</evidence>
<comment type="caution">
    <text evidence="7">The sequence shown here is derived from an EMBL/GenBank/DDBJ whole genome shotgun (WGS) entry which is preliminary data.</text>
</comment>
<dbReference type="GO" id="GO:0004842">
    <property type="term" value="F:ubiquitin-protein transferase activity"/>
    <property type="evidence" value="ECO:0007669"/>
    <property type="project" value="TreeGrafter"/>
</dbReference>
<feature type="region of interest" description="Disordered" evidence="5">
    <location>
        <begin position="102"/>
        <end position="128"/>
    </location>
</feature>
<feature type="domain" description="RING-type" evidence="6">
    <location>
        <begin position="185"/>
        <end position="221"/>
    </location>
</feature>
<dbReference type="InterPro" id="IPR013083">
    <property type="entry name" value="Znf_RING/FYVE/PHD"/>
</dbReference>
<proteinExistence type="predicted"/>
<dbReference type="SMART" id="SM00184">
    <property type="entry name" value="RING"/>
    <property type="match status" value="1"/>
</dbReference>
<dbReference type="GO" id="GO:0008270">
    <property type="term" value="F:zinc ion binding"/>
    <property type="evidence" value="ECO:0007669"/>
    <property type="project" value="UniProtKB-KW"/>
</dbReference>
<reference evidence="7" key="1">
    <citation type="submission" date="2019-12" db="EMBL/GenBank/DDBJ databases">
        <title>Genome sequencing and annotation of Brassica cretica.</title>
        <authorList>
            <person name="Studholme D.J."/>
            <person name="Sarris P."/>
        </authorList>
    </citation>
    <scope>NUCLEOTIDE SEQUENCE</scope>
    <source>
        <strain evidence="7">PFS-109/04</strain>
        <tissue evidence="7">Leaf</tissue>
    </source>
</reference>
<protein>
    <recommendedName>
        <fullName evidence="6">RING-type domain-containing protein</fullName>
    </recommendedName>
</protein>
<evidence type="ECO:0000313" key="8">
    <source>
        <dbReference type="Proteomes" id="UP000712600"/>
    </source>
</evidence>